<reference evidence="1 2" key="1">
    <citation type="submission" date="2015-11" db="EMBL/GenBank/DDBJ databases">
        <authorList>
            <person name="Zhang Y."/>
            <person name="Guo Z."/>
        </authorList>
    </citation>
    <scope>NUCLEOTIDE SEQUENCE [LARGE SCALE GENOMIC DNA]</scope>
    <source>
        <strain evidence="1 2">KCTC 32221</strain>
    </source>
</reference>
<dbReference type="Pfam" id="PF12441">
    <property type="entry name" value="CopG_antitoxin"/>
    <property type="match status" value="1"/>
</dbReference>
<proteinExistence type="predicted"/>
<evidence type="ECO:0000313" key="2">
    <source>
        <dbReference type="Proteomes" id="UP000065641"/>
    </source>
</evidence>
<dbReference type="GO" id="GO:0006355">
    <property type="term" value="P:regulation of DNA-templated transcription"/>
    <property type="evidence" value="ECO:0007669"/>
    <property type="project" value="InterPro"/>
</dbReference>
<dbReference type="EMBL" id="CP013189">
    <property type="protein sequence ID" value="ALO44902.1"/>
    <property type="molecule type" value="Genomic_DNA"/>
</dbReference>
<dbReference type="SUPFAM" id="SSF47598">
    <property type="entry name" value="Ribbon-helix-helix"/>
    <property type="match status" value="1"/>
</dbReference>
<dbReference type="RefSeq" id="WP_058020422.1">
    <property type="nucleotide sequence ID" value="NZ_CP013189.1"/>
</dbReference>
<dbReference type="Proteomes" id="UP000065641">
    <property type="component" value="Chromosome"/>
</dbReference>
<accession>A0A0S2K9A3</accession>
<protein>
    <submittedName>
        <fullName evidence="1">Uncharacterized protein</fullName>
    </submittedName>
</protein>
<dbReference type="STRING" id="1249552.PS2015_208"/>
<evidence type="ECO:0000313" key="1">
    <source>
        <dbReference type="EMBL" id="ALO44902.1"/>
    </source>
</evidence>
<gene>
    <name evidence="1" type="ORF">PS2015_208</name>
</gene>
<keyword evidence="2" id="KW-1185">Reference proteome</keyword>
<name>A0A0S2K9A3_9GAMM</name>
<dbReference type="PATRIC" id="fig|1249552.3.peg.214"/>
<dbReference type="KEGG" id="pspi:PS2015_208"/>
<sequence length="90" mass="10654">MSKAKKTPEFKSEAEERAFWESHDSTEYVDWNQAKRAQFPNLKPSTKTISLRLPESLLDRIKIEANKRDMPYQSLIKVWLSDDVEESRRP</sequence>
<dbReference type="InterPro" id="IPR022148">
    <property type="entry name" value="CopG_antitoxin"/>
</dbReference>
<dbReference type="AlphaFoldDB" id="A0A0S2K9A3"/>
<organism evidence="1 2">
    <name type="scientific">Pseudohongiella spirulinae</name>
    <dbReference type="NCBI Taxonomy" id="1249552"/>
    <lineage>
        <taxon>Bacteria</taxon>
        <taxon>Pseudomonadati</taxon>
        <taxon>Pseudomonadota</taxon>
        <taxon>Gammaproteobacteria</taxon>
        <taxon>Pseudomonadales</taxon>
        <taxon>Pseudohongiellaceae</taxon>
        <taxon>Pseudohongiella</taxon>
    </lineage>
</organism>
<dbReference type="InterPro" id="IPR010985">
    <property type="entry name" value="Ribbon_hlx_hlx"/>
</dbReference>
<dbReference type="OrthoDB" id="5297245at2"/>